<dbReference type="InterPro" id="IPR003488">
    <property type="entry name" value="DprA"/>
</dbReference>
<protein>
    <submittedName>
        <fullName evidence="3">DNA-processing protein DprA</fullName>
    </submittedName>
</protein>
<dbReference type="EMBL" id="JBHSXX010000001">
    <property type="protein sequence ID" value="MFC6867610.1"/>
    <property type="molecule type" value="Genomic_DNA"/>
</dbReference>
<dbReference type="InterPro" id="IPR057666">
    <property type="entry name" value="DrpA_SLOG"/>
</dbReference>
<proteinExistence type="inferred from homology"/>
<dbReference type="PANTHER" id="PTHR43022:SF1">
    <property type="entry name" value="PROTEIN SMF"/>
    <property type="match status" value="1"/>
</dbReference>
<dbReference type="RefSeq" id="WP_345399268.1">
    <property type="nucleotide sequence ID" value="NZ_BAABLA010000085.1"/>
</dbReference>
<evidence type="ECO:0000313" key="4">
    <source>
        <dbReference type="Proteomes" id="UP001596337"/>
    </source>
</evidence>
<keyword evidence="4" id="KW-1185">Reference proteome</keyword>
<feature type="domain" description="Smf/DprA SLOG" evidence="2">
    <location>
        <begin position="77"/>
        <end position="258"/>
    </location>
</feature>
<comment type="caution">
    <text evidence="3">The sequence shown here is derived from an EMBL/GenBank/DDBJ whole genome shotgun (WGS) entry which is preliminary data.</text>
</comment>
<sequence>METTALEEQSALIALLTVRPGKLTWSAITSQVIESGSAVDVWQRHVPQTLPGIEPAGDPLEEARTQILGWQSGEFSLVTVLDQDYPARLRDIHQVPPILFARGTWVENDRAVSIVGSRTATGPGLAFASRAARSLVSAGFTVASGLAAGIDTAAHAAALDATGRTVAVIGTGIRKTYPEQNRELQATIANRGLLLSQFWPDAPPQKQNFLMRNATMSGYGLATVVVEAGETSGARAQARIAVEHGRPVILTQMVVDRNEWPQSLLGRPGVHVADRVEDVVDIVESIAREDAALPTLAASATSG</sequence>
<dbReference type="SUPFAM" id="SSF102405">
    <property type="entry name" value="MCP/YpsA-like"/>
    <property type="match status" value="1"/>
</dbReference>
<evidence type="ECO:0000313" key="3">
    <source>
        <dbReference type="EMBL" id="MFC6867610.1"/>
    </source>
</evidence>
<reference evidence="4" key="1">
    <citation type="journal article" date="2019" name="Int. J. Syst. Evol. Microbiol.">
        <title>The Global Catalogue of Microorganisms (GCM) 10K type strain sequencing project: providing services to taxonomists for standard genome sequencing and annotation.</title>
        <authorList>
            <consortium name="The Broad Institute Genomics Platform"/>
            <consortium name="The Broad Institute Genome Sequencing Center for Infectious Disease"/>
            <person name="Wu L."/>
            <person name="Ma J."/>
        </authorList>
    </citation>
    <scope>NUCLEOTIDE SEQUENCE [LARGE SCALE GENOMIC DNA]</scope>
    <source>
        <strain evidence="4">KCTC 32255</strain>
    </source>
</reference>
<dbReference type="Pfam" id="PF02481">
    <property type="entry name" value="DNA_processg_A"/>
    <property type="match status" value="1"/>
</dbReference>
<comment type="similarity">
    <text evidence="1">Belongs to the DprA/Smf family.</text>
</comment>
<organism evidence="3 4">
    <name type="scientific">Haloechinothrix salitolerans</name>
    <dbReference type="NCBI Taxonomy" id="926830"/>
    <lineage>
        <taxon>Bacteria</taxon>
        <taxon>Bacillati</taxon>
        <taxon>Actinomycetota</taxon>
        <taxon>Actinomycetes</taxon>
        <taxon>Pseudonocardiales</taxon>
        <taxon>Pseudonocardiaceae</taxon>
        <taxon>Haloechinothrix</taxon>
    </lineage>
</organism>
<gene>
    <name evidence="3" type="ORF">ACFQGD_10655</name>
</gene>
<accession>A0ABW2BX07</accession>
<name>A0ABW2BX07_9PSEU</name>
<dbReference type="PANTHER" id="PTHR43022">
    <property type="entry name" value="PROTEIN SMF"/>
    <property type="match status" value="1"/>
</dbReference>
<evidence type="ECO:0000259" key="2">
    <source>
        <dbReference type="Pfam" id="PF02481"/>
    </source>
</evidence>
<evidence type="ECO:0000256" key="1">
    <source>
        <dbReference type="ARBA" id="ARBA00006525"/>
    </source>
</evidence>
<dbReference type="Proteomes" id="UP001596337">
    <property type="component" value="Unassembled WGS sequence"/>
</dbReference>
<dbReference type="Gene3D" id="3.40.50.450">
    <property type="match status" value="1"/>
</dbReference>